<organism evidence="1 2">
    <name type="scientific">Steinernema glaseri</name>
    <dbReference type="NCBI Taxonomy" id="37863"/>
    <lineage>
        <taxon>Eukaryota</taxon>
        <taxon>Metazoa</taxon>
        <taxon>Ecdysozoa</taxon>
        <taxon>Nematoda</taxon>
        <taxon>Chromadorea</taxon>
        <taxon>Rhabditida</taxon>
        <taxon>Tylenchina</taxon>
        <taxon>Panagrolaimomorpha</taxon>
        <taxon>Strongyloidoidea</taxon>
        <taxon>Steinernematidae</taxon>
        <taxon>Steinernema</taxon>
    </lineage>
</organism>
<keyword evidence="1" id="KW-1185">Reference proteome</keyword>
<sequence length="202" mass="20831">LHVARARRHLDTELREHVVEGLQGERGLGSLVTRAVEPHHQAVADQLVGTHAGNAGDVLEALGMYAERGGQQDSRGNQLLDVEHDHPNLERPKRADEEAVQPTGLAGIGKRAGARIGDARIGDPGRRHGVVGGDVVGAYHAGNTHQLVAGVEGHPLLAAYRDDAVGQHVGHGDGDRTGQGIALGRLAVALGGAVAAVAGAEA</sequence>
<reference evidence="2" key="1">
    <citation type="submission" date="2016-11" db="UniProtKB">
        <authorList>
            <consortium name="WormBaseParasite"/>
        </authorList>
    </citation>
    <scope>IDENTIFICATION</scope>
</reference>
<evidence type="ECO:0000313" key="1">
    <source>
        <dbReference type="Proteomes" id="UP000095287"/>
    </source>
</evidence>
<evidence type="ECO:0000313" key="2">
    <source>
        <dbReference type="WBParaSite" id="L893_g7987.t1"/>
    </source>
</evidence>
<dbReference type="AlphaFoldDB" id="A0A1I8APU4"/>
<proteinExistence type="predicted"/>
<dbReference type="Proteomes" id="UP000095287">
    <property type="component" value="Unplaced"/>
</dbReference>
<name>A0A1I8APU4_9BILA</name>
<dbReference type="WBParaSite" id="L893_g7987.t1">
    <property type="protein sequence ID" value="L893_g7987.t1"/>
    <property type="gene ID" value="L893_g7987"/>
</dbReference>
<accession>A0A1I8APU4</accession>
<protein>
    <submittedName>
        <fullName evidence="2">PpsA</fullName>
    </submittedName>
</protein>